<dbReference type="SUPFAM" id="SSF56645">
    <property type="entry name" value="Acyl-CoA dehydrogenase NM domain-like"/>
    <property type="match status" value="1"/>
</dbReference>
<comment type="caution">
    <text evidence="3">The sequence shown here is derived from an EMBL/GenBank/DDBJ whole genome shotgun (WGS) entry which is preliminary data.</text>
</comment>
<name>A0ABU2M209_9ACTN</name>
<dbReference type="InterPro" id="IPR037069">
    <property type="entry name" value="AcylCoA_DH/ox_N_sf"/>
</dbReference>
<dbReference type="EMBL" id="JAVREM010000316">
    <property type="protein sequence ID" value="MDT0323882.1"/>
    <property type="molecule type" value="Genomic_DNA"/>
</dbReference>
<proteinExistence type="predicted"/>
<keyword evidence="1" id="KW-0560">Oxidoreductase</keyword>
<evidence type="ECO:0000256" key="1">
    <source>
        <dbReference type="ARBA" id="ARBA00023002"/>
    </source>
</evidence>
<dbReference type="PANTHER" id="PTHR43292">
    <property type="entry name" value="ACYL-COA DEHYDROGENASE"/>
    <property type="match status" value="1"/>
</dbReference>
<protein>
    <submittedName>
        <fullName evidence="3">Acyl-CoA dehydrogenase family protein</fullName>
    </submittedName>
</protein>
<evidence type="ECO:0000259" key="2">
    <source>
        <dbReference type="Pfam" id="PF02771"/>
    </source>
</evidence>
<dbReference type="InterPro" id="IPR052161">
    <property type="entry name" value="Mycobact_Acyl-CoA_DH"/>
</dbReference>
<dbReference type="Pfam" id="PF02771">
    <property type="entry name" value="Acyl-CoA_dh_N"/>
    <property type="match status" value="1"/>
</dbReference>
<reference evidence="4" key="1">
    <citation type="submission" date="2023-07" db="EMBL/GenBank/DDBJ databases">
        <title>30 novel species of actinomycetes from the DSMZ collection.</title>
        <authorList>
            <person name="Nouioui I."/>
        </authorList>
    </citation>
    <scope>NUCLEOTIDE SEQUENCE [LARGE SCALE GENOMIC DNA]</scope>
    <source>
        <strain evidence="4">DSM 44918</strain>
    </source>
</reference>
<dbReference type="InterPro" id="IPR013786">
    <property type="entry name" value="AcylCoA_DH/ox_N"/>
</dbReference>
<evidence type="ECO:0000313" key="3">
    <source>
        <dbReference type="EMBL" id="MDT0323882.1"/>
    </source>
</evidence>
<feature type="domain" description="Acyl-CoA dehydrogenase/oxidase N-terminal" evidence="2">
    <location>
        <begin position="7"/>
        <end position="122"/>
    </location>
</feature>
<dbReference type="PANTHER" id="PTHR43292:SF3">
    <property type="entry name" value="ACYL-COA DEHYDROGENASE FADE29"/>
    <property type="match status" value="1"/>
</dbReference>
<organism evidence="3 4">
    <name type="scientific">Streptomyces millisiae</name>
    <dbReference type="NCBI Taxonomy" id="3075542"/>
    <lineage>
        <taxon>Bacteria</taxon>
        <taxon>Bacillati</taxon>
        <taxon>Actinomycetota</taxon>
        <taxon>Actinomycetes</taxon>
        <taxon>Kitasatosporales</taxon>
        <taxon>Streptomycetaceae</taxon>
        <taxon>Streptomyces</taxon>
    </lineage>
</organism>
<gene>
    <name evidence="3" type="ORF">RNC47_36865</name>
</gene>
<accession>A0ABU2M209</accession>
<dbReference type="RefSeq" id="WP_311605233.1">
    <property type="nucleotide sequence ID" value="NZ_JAVREM010000316.1"/>
</dbReference>
<dbReference type="InterPro" id="IPR009100">
    <property type="entry name" value="AcylCoA_DH/oxidase_NM_dom_sf"/>
</dbReference>
<dbReference type="Gene3D" id="1.10.540.10">
    <property type="entry name" value="Acyl-CoA dehydrogenase/oxidase, N-terminal domain"/>
    <property type="match status" value="1"/>
</dbReference>
<feature type="non-terminal residue" evidence="3">
    <location>
        <position position="142"/>
    </location>
</feature>
<dbReference type="Proteomes" id="UP001183420">
    <property type="component" value="Unassembled WGS sequence"/>
</dbReference>
<sequence length="142" mass="15521">MEYGMGPELEAFRAQVRAFVAEYAPAIPPRAGVRSAENEAELRALKEWTARLFEAGYVGADWPAEYGGRYDRSAEHGIVVGEELARAAVPGVQSGSILAAHALIHYGTDEQRRRHLPEIRAGRQLWCQLFSEPGAGSDLASL</sequence>
<evidence type="ECO:0000313" key="4">
    <source>
        <dbReference type="Proteomes" id="UP001183420"/>
    </source>
</evidence>
<keyword evidence="4" id="KW-1185">Reference proteome</keyword>